<dbReference type="Proteomes" id="UP000663841">
    <property type="component" value="Unassembled WGS sequence"/>
</dbReference>
<gene>
    <name evidence="1" type="ORF">RDB_LOCUS137308</name>
</gene>
<dbReference type="EMBL" id="CAJMWW010000181">
    <property type="protein sequence ID" value="CAE6455626.1"/>
    <property type="molecule type" value="Genomic_DNA"/>
</dbReference>
<evidence type="ECO:0000313" key="1">
    <source>
        <dbReference type="EMBL" id="CAE6455626.1"/>
    </source>
</evidence>
<reference evidence="1" key="1">
    <citation type="submission" date="2021-01" db="EMBL/GenBank/DDBJ databases">
        <authorList>
            <person name="Kaushik A."/>
        </authorList>
    </citation>
    <scope>NUCLEOTIDE SEQUENCE</scope>
    <source>
        <strain evidence="1">AG3-T5</strain>
    </source>
</reference>
<accession>A0A8H3GIE3</accession>
<proteinExistence type="predicted"/>
<dbReference type="AlphaFoldDB" id="A0A8H3GIE3"/>
<sequence length="362" mass="40987">MSFAKLPSEILYKIGQILINESHSISSLYIVNKWTHQSLGTLLYRSVRLGSDRSVSAFCDVITSFKPDYSKYVVVFQIGPDWCFDNDGGYRLQRDFVPRIRRVLQGLIHLKHLSLSTTRNAFNHLFADLNIRFQLDTFVHCGRLSKHLLRFLEGQPSITRLGCHASMTWANDTLLLDSVKSKPNLFKNLKELESPACVAANLIGARPISNLTLIKPADSLYGSDDGIGSIIDSLMHTMVPITRICITEEAGMGNLWAELIRLLSQRRVLGNMKELHILLWFPLEPDEQPVLDKVFSDLDSFSCLHFEALEKFEMAQAGGLRYNPPPAVMRAWLTRHGMGNLSSWREFNPMLQSAILHGYVVP</sequence>
<name>A0A8H3GIE3_9AGAM</name>
<organism evidence="1 2">
    <name type="scientific">Rhizoctonia solani</name>
    <dbReference type="NCBI Taxonomy" id="456999"/>
    <lineage>
        <taxon>Eukaryota</taxon>
        <taxon>Fungi</taxon>
        <taxon>Dikarya</taxon>
        <taxon>Basidiomycota</taxon>
        <taxon>Agaricomycotina</taxon>
        <taxon>Agaricomycetes</taxon>
        <taxon>Cantharellales</taxon>
        <taxon>Ceratobasidiaceae</taxon>
        <taxon>Rhizoctonia</taxon>
    </lineage>
</organism>
<evidence type="ECO:0000313" key="2">
    <source>
        <dbReference type="Proteomes" id="UP000663841"/>
    </source>
</evidence>
<protein>
    <submittedName>
        <fullName evidence="1">Uncharacterized protein</fullName>
    </submittedName>
</protein>
<comment type="caution">
    <text evidence="1">The sequence shown here is derived from an EMBL/GenBank/DDBJ whole genome shotgun (WGS) entry which is preliminary data.</text>
</comment>